<accession>A0ABR9J5R9</accession>
<name>A0ABR9J5R9_9MICC</name>
<protein>
    <submittedName>
        <fullName evidence="1">Uncharacterized protein</fullName>
    </submittedName>
</protein>
<proteinExistence type="predicted"/>
<gene>
    <name evidence="1" type="ORF">H4W26_001069</name>
</gene>
<dbReference type="EMBL" id="JADBEE010000001">
    <property type="protein sequence ID" value="MBE1514314.1"/>
    <property type="molecule type" value="Genomic_DNA"/>
</dbReference>
<evidence type="ECO:0000313" key="1">
    <source>
        <dbReference type="EMBL" id="MBE1514314.1"/>
    </source>
</evidence>
<sequence length="163" mass="16752">MGLATRINGNMASTSVVVLKDVGGPTGPLDLTQVTVETVFDINSGVGETAVQLGDCAKNLLGRLQSLQPEAVVVRRADLSAKARNTEGPRFRLLMEGALTGAAQQIVPNTVIRNGKDCGTAYGSSKADLDGDAESVKGGKYKEAAAAALSELAAHRARAASNS</sequence>
<evidence type="ECO:0000313" key="2">
    <source>
        <dbReference type="Proteomes" id="UP000636579"/>
    </source>
</evidence>
<organism evidence="1 2">
    <name type="scientific">Nesterenkonia halotolerans</name>
    <dbReference type="NCBI Taxonomy" id="225325"/>
    <lineage>
        <taxon>Bacteria</taxon>
        <taxon>Bacillati</taxon>
        <taxon>Actinomycetota</taxon>
        <taxon>Actinomycetes</taxon>
        <taxon>Micrococcales</taxon>
        <taxon>Micrococcaceae</taxon>
        <taxon>Nesterenkonia</taxon>
    </lineage>
</organism>
<dbReference type="Proteomes" id="UP000636579">
    <property type="component" value="Unassembled WGS sequence"/>
</dbReference>
<comment type="caution">
    <text evidence="1">The sequence shown here is derived from an EMBL/GenBank/DDBJ whole genome shotgun (WGS) entry which is preliminary data.</text>
</comment>
<keyword evidence="2" id="KW-1185">Reference proteome</keyword>
<reference evidence="1 2" key="1">
    <citation type="submission" date="2020-10" db="EMBL/GenBank/DDBJ databases">
        <title>Sequencing the genomes of 1000 actinobacteria strains.</title>
        <authorList>
            <person name="Klenk H.-P."/>
        </authorList>
    </citation>
    <scope>NUCLEOTIDE SEQUENCE [LARGE SCALE GENOMIC DNA]</scope>
    <source>
        <strain evidence="1 2">DSM 15474</strain>
    </source>
</reference>
<dbReference type="RefSeq" id="WP_192591079.1">
    <property type="nucleotide sequence ID" value="NZ_JADBEE010000001.1"/>
</dbReference>